<evidence type="ECO:0000313" key="9">
    <source>
        <dbReference type="Proteomes" id="UP000655366"/>
    </source>
</evidence>
<gene>
    <name evidence="8" type="ORF">IV500_05785</name>
</gene>
<dbReference type="GO" id="GO:0004222">
    <property type="term" value="F:metalloendopeptidase activity"/>
    <property type="evidence" value="ECO:0007669"/>
    <property type="project" value="InterPro"/>
</dbReference>
<keyword evidence="6" id="KW-0812">Transmembrane</keyword>
<keyword evidence="6" id="KW-1133">Transmembrane helix</keyword>
<name>A0A931CIH5_9MICC</name>
<dbReference type="SUPFAM" id="SSF55486">
    <property type="entry name" value="Metalloproteases ('zincins'), catalytic domain"/>
    <property type="match status" value="1"/>
</dbReference>
<evidence type="ECO:0000256" key="5">
    <source>
        <dbReference type="SAM" id="MobiDB-lite"/>
    </source>
</evidence>
<dbReference type="Pfam" id="PF00413">
    <property type="entry name" value="Peptidase_M10"/>
    <property type="match status" value="1"/>
</dbReference>
<dbReference type="EMBL" id="JADNYM010000006">
    <property type="protein sequence ID" value="MBG0738933.1"/>
    <property type="molecule type" value="Genomic_DNA"/>
</dbReference>
<evidence type="ECO:0000256" key="2">
    <source>
        <dbReference type="ARBA" id="ARBA00022723"/>
    </source>
</evidence>
<dbReference type="InterPro" id="IPR001818">
    <property type="entry name" value="Pept_M10_metallopeptidase"/>
</dbReference>
<evidence type="ECO:0000256" key="1">
    <source>
        <dbReference type="ARBA" id="ARBA00022670"/>
    </source>
</evidence>
<sequence>MDEQLLASGAPPTGRELRWQDEAARALLEAQVRAKERPEPPAAPGPGLRSSPSERVPQWASDETAAQVGPDTSWRAHERPIHNWEGTPGVVNNQTYVPPSTRYPSPGKRLFRALKRFVGNFFGGLWRFTKLLTLTALFIAVAWVALGYLAPGITSEAGRLLGASGITGNLTSPVAPVYAGIKPSDAGSTDGQTPPPGVDETDHRLGTPVPVTTKSNSYAFMSAGTDQPYVSYDPCRPIHYVVRPTNAPAGGDQAIADAVAAVSRATGFVFINDGLTNEAPSADRPDFQPERYGNRWAPVLFAWESQPEQSKFTENLLPGTETTLGLGGSTAVTVDDKDPTYVTGQVRLNAAELGTMARAPGGFGTITAVVKHELAHVVGLDHVPDPTQLMAATITDQVHDFGAGDLTGLAMLGTGECKPSL</sequence>
<dbReference type="GO" id="GO:0006508">
    <property type="term" value="P:proteolysis"/>
    <property type="evidence" value="ECO:0007669"/>
    <property type="project" value="UniProtKB-KW"/>
</dbReference>
<dbReference type="GO" id="GO:0031012">
    <property type="term" value="C:extracellular matrix"/>
    <property type="evidence" value="ECO:0007669"/>
    <property type="project" value="InterPro"/>
</dbReference>
<feature type="transmembrane region" description="Helical" evidence="6">
    <location>
        <begin position="131"/>
        <end position="150"/>
    </location>
</feature>
<feature type="region of interest" description="Disordered" evidence="5">
    <location>
        <begin position="181"/>
        <end position="206"/>
    </location>
</feature>
<comment type="caution">
    <text evidence="8">The sequence shown here is derived from an EMBL/GenBank/DDBJ whole genome shotgun (WGS) entry which is preliminary data.</text>
</comment>
<dbReference type="Proteomes" id="UP000655366">
    <property type="component" value="Unassembled WGS sequence"/>
</dbReference>
<accession>A0A931CIH5</accession>
<evidence type="ECO:0000256" key="3">
    <source>
        <dbReference type="ARBA" id="ARBA00022801"/>
    </source>
</evidence>
<proteinExistence type="predicted"/>
<keyword evidence="1" id="KW-0645">Protease</keyword>
<keyword evidence="3" id="KW-0378">Hydrolase</keyword>
<keyword evidence="4" id="KW-0862">Zinc</keyword>
<evidence type="ECO:0000313" key="8">
    <source>
        <dbReference type="EMBL" id="MBG0738933.1"/>
    </source>
</evidence>
<keyword evidence="8" id="KW-0482">Metalloprotease</keyword>
<keyword evidence="6" id="KW-0472">Membrane</keyword>
<keyword evidence="9" id="KW-1185">Reference proteome</keyword>
<dbReference type="Gene3D" id="3.40.390.10">
    <property type="entry name" value="Collagenase (Catalytic Domain)"/>
    <property type="match status" value="1"/>
</dbReference>
<protein>
    <submittedName>
        <fullName evidence="8">Matrixin family metalloprotease</fullName>
    </submittedName>
</protein>
<dbReference type="GO" id="GO:0008270">
    <property type="term" value="F:zinc ion binding"/>
    <property type="evidence" value="ECO:0007669"/>
    <property type="project" value="InterPro"/>
</dbReference>
<feature type="region of interest" description="Disordered" evidence="5">
    <location>
        <begin position="31"/>
        <end position="73"/>
    </location>
</feature>
<evidence type="ECO:0000256" key="6">
    <source>
        <dbReference type="SAM" id="Phobius"/>
    </source>
</evidence>
<reference evidence="8 9" key="1">
    <citation type="submission" date="2020-11" db="EMBL/GenBank/DDBJ databases">
        <title>Arthrobacter antarcticus sp. nov., isolated from Antarctic Soil.</title>
        <authorList>
            <person name="Li J."/>
        </authorList>
    </citation>
    <scope>NUCLEOTIDE SEQUENCE [LARGE SCALE GENOMIC DNA]</scope>
    <source>
        <strain evidence="8 9">Z1-20</strain>
    </source>
</reference>
<feature type="domain" description="Peptidase M10 metallopeptidase" evidence="7">
    <location>
        <begin position="339"/>
        <end position="396"/>
    </location>
</feature>
<keyword evidence="2" id="KW-0479">Metal-binding</keyword>
<evidence type="ECO:0000259" key="7">
    <source>
        <dbReference type="Pfam" id="PF00413"/>
    </source>
</evidence>
<dbReference type="AlphaFoldDB" id="A0A931CIH5"/>
<dbReference type="InterPro" id="IPR024079">
    <property type="entry name" value="MetalloPept_cat_dom_sf"/>
</dbReference>
<evidence type="ECO:0000256" key="4">
    <source>
        <dbReference type="ARBA" id="ARBA00022833"/>
    </source>
</evidence>
<organism evidence="8 9">
    <name type="scientific">Arthrobacter terrae</name>
    <dbReference type="NCBI Taxonomy" id="2935737"/>
    <lineage>
        <taxon>Bacteria</taxon>
        <taxon>Bacillati</taxon>
        <taxon>Actinomycetota</taxon>
        <taxon>Actinomycetes</taxon>
        <taxon>Micrococcales</taxon>
        <taxon>Micrococcaceae</taxon>
        <taxon>Arthrobacter</taxon>
    </lineage>
</organism>